<name>A0A292ZHP8_SPHSA</name>
<organism evidence="1 2">
    <name type="scientific">Sphingobium fuliginis (strain ATCC 27551)</name>
    <dbReference type="NCBI Taxonomy" id="336203"/>
    <lineage>
        <taxon>Bacteria</taxon>
        <taxon>Pseudomonadati</taxon>
        <taxon>Pseudomonadota</taxon>
        <taxon>Alphaproteobacteria</taxon>
        <taxon>Sphingomonadales</taxon>
        <taxon>Sphingomonadaceae</taxon>
        <taxon>Sphingobium</taxon>
    </lineage>
</organism>
<proteinExistence type="predicted"/>
<reference evidence="1 2" key="1">
    <citation type="journal article" date="2013" name="Biodegradation">
        <title>Occurrence of 4-tert-butylphenol (4-t-BP) biodegradation in an aquatic sample caused by the presence of Spirodela polyrrhiza and isolation of a 4-t-BP-utilizing bacterium.</title>
        <authorList>
            <person name="Ogata Y."/>
            <person name="Toyama T."/>
            <person name="Yu N."/>
            <person name="Wang X."/>
            <person name="Sei K."/>
            <person name="Ike M."/>
        </authorList>
    </citation>
    <scope>NUCLEOTIDE SEQUENCE [LARGE SCALE GENOMIC DNA]</scope>
    <source>
        <strain evidence="1 2">OMI</strain>
    </source>
</reference>
<evidence type="ECO:0000313" key="2">
    <source>
        <dbReference type="Proteomes" id="UP000221538"/>
    </source>
</evidence>
<accession>A0A292ZHP8</accession>
<comment type="caution">
    <text evidence="1">The sequence shown here is derived from an EMBL/GenBank/DDBJ whole genome shotgun (WGS) entry which is preliminary data.</text>
</comment>
<dbReference type="AlphaFoldDB" id="A0A292ZHP8"/>
<dbReference type="Proteomes" id="UP000221538">
    <property type="component" value="Unassembled WGS sequence"/>
</dbReference>
<gene>
    <name evidence="1" type="ORF">SFOMI_4822</name>
</gene>
<evidence type="ECO:0000313" key="1">
    <source>
        <dbReference type="EMBL" id="GAY24242.1"/>
    </source>
</evidence>
<protein>
    <submittedName>
        <fullName evidence="1">Uncharacterized protein</fullName>
    </submittedName>
</protein>
<dbReference type="EMBL" id="BEWI01000032">
    <property type="protein sequence ID" value="GAY24242.1"/>
    <property type="molecule type" value="Genomic_DNA"/>
</dbReference>
<sequence length="39" mass="4728">MAILTRWMDWFCRLFACTAENDMRVNDLIAHLRSDINER</sequence>
<reference evidence="1 2" key="2">
    <citation type="journal article" date="2013" name="Environ. Sci. Technol.">
        <title>The 4-tert-butylphenol-utilizing bacterium Sphingobium fuliginis OMI can degrade bisphenols via phenolic ring hydroxylation and meta-cleavage pathway.</title>
        <authorList>
            <person name="Ogata Y."/>
            <person name="Goda S."/>
            <person name="Toyama T."/>
            <person name="Sei K."/>
            <person name="Ike M."/>
        </authorList>
    </citation>
    <scope>NUCLEOTIDE SEQUENCE [LARGE SCALE GENOMIC DNA]</scope>
    <source>
        <strain evidence="1 2">OMI</strain>
    </source>
</reference>